<dbReference type="PROSITE" id="PS01186">
    <property type="entry name" value="EGF_2"/>
    <property type="match status" value="1"/>
</dbReference>
<name>A0A8C6UXY3_9GOBI</name>
<dbReference type="SMART" id="SM00181">
    <property type="entry name" value="EGF"/>
    <property type="match status" value="5"/>
</dbReference>
<dbReference type="PROSITE" id="PS00022">
    <property type="entry name" value="EGF_1"/>
    <property type="match status" value="1"/>
</dbReference>
<evidence type="ECO:0000256" key="4">
    <source>
        <dbReference type="ARBA" id="ARBA00023180"/>
    </source>
</evidence>
<dbReference type="InterPro" id="IPR003961">
    <property type="entry name" value="FN3_dom"/>
</dbReference>
<evidence type="ECO:0000313" key="7">
    <source>
        <dbReference type="Ensembl" id="ENSNMLP00000043340.1"/>
    </source>
</evidence>
<dbReference type="AlphaFoldDB" id="A0A8C6UXY3"/>
<dbReference type="PANTHER" id="PTHR11219">
    <property type="entry name" value="TENEURIN AND N-ACETYLGLUCOSAMINE-1-PHOSPHODIESTER ALPHA-N-ACETYLGLUCOSAMINIDASE"/>
    <property type="match status" value="1"/>
</dbReference>
<dbReference type="FunFam" id="2.10.25.10:FF:000001">
    <property type="entry name" value="Tenascin C"/>
    <property type="match status" value="5"/>
</dbReference>
<organism evidence="7 8">
    <name type="scientific">Neogobius melanostomus</name>
    <name type="common">round goby</name>
    <dbReference type="NCBI Taxonomy" id="47308"/>
    <lineage>
        <taxon>Eukaryota</taxon>
        <taxon>Metazoa</taxon>
        <taxon>Chordata</taxon>
        <taxon>Craniata</taxon>
        <taxon>Vertebrata</taxon>
        <taxon>Euteleostomi</taxon>
        <taxon>Actinopterygii</taxon>
        <taxon>Neopterygii</taxon>
        <taxon>Teleostei</taxon>
        <taxon>Neoteleostei</taxon>
        <taxon>Acanthomorphata</taxon>
        <taxon>Gobiaria</taxon>
        <taxon>Gobiiformes</taxon>
        <taxon>Gobioidei</taxon>
        <taxon>Gobiidae</taxon>
        <taxon>Benthophilinae</taxon>
        <taxon>Neogobiini</taxon>
        <taxon>Neogobius</taxon>
    </lineage>
</organism>
<proteinExistence type="predicted"/>
<evidence type="ECO:0000256" key="3">
    <source>
        <dbReference type="ARBA" id="ARBA00023157"/>
    </source>
</evidence>
<dbReference type="CDD" id="cd00063">
    <property type="entry name" value="FN3"/>
    <property type="match status" value="2"/>
</dbReference>
<dbReference type="FunFam" id="2.60.40.10:FF:000099">
    <property type="entry name" value="Fibronectin 1"/>
    <property type="match status" value="1"/>
</dbReference>
<dbReference type="Proteomes" id="UP000694523">
    <property type="component" value="Unplaced"/>
</dbReference>
<evidence type="ECO:0000256" key="5">
    <source>
        <dbReference type="SAM" id="SignalP"/>
    </source>
</evidence>
<keyword evidence="8" id="KW-1185">Reference proteome</keyword>
<reference evidence="7" key="2">
    <citation type="submission" date="2025-09" db="UniProtKB">
        <authorList>
            <consortium name="Ensembl"/>
        </authorList>
    </citation>
    <scope>IDENTIFICATION</scope>
</reference>
<dbReference type="SMART" id="SM00060">
    <property type="entry name" value="FN3"/>
    <property type="match status" value="2"/>
</dbReference>
<dbReference type="InterPro" id="IPR051216">
    <property type="entry name" value="Teneurin"/>
</dbReference>
<reference evidence="7" key="1">
    <citation type="submission" date="2025-08" db="UniProtKB">
        <authorList>
            <consortium name="Ensembl"/>
        </authorList>
    </citation>
    <scope>IDENTIFICATION</scope>
</reference>
<accession>A0A8C6UXY3</accession>
<dbReference type="Gene3D" id="2.60.40.10">
    <property type="entry name" value="Immunoglobulins"/>
    <property type="match status" value="2"/>
</dbReference>
<dbReference type="PANTHER" id="PTHR11219:SF69">
    <property type="entry name" value="TENEURIN-A"/>
    <property type="match status" value="1"/>
</dbReference>
<feature type="signal peptide" evidence="5">
    <location>
        <begin position="1"/>
        <end position="21"/>
    </location>
</feature>
<evidence type="ECO:0000313" key="8">
    <source>
        <dbReference type="Proteomes" id="UP000694523"/>
    </source>
</evidence>
<dbReference type="Gene3D" id="2.10.25.10">
    <property type="entry name" value="Laminin"/>
    <property type="match status" value="5"/>
</dbReference>
<dbReference type="InterPro" id="IPR000742">
    <property type="entry name" value="EGF"/>
</dbReference>
<keyword evidence="5" id="KW-0732">Signal</keyword>
<keyword evidence="2" id="KW-0677">Repeat</keyword>
<dbReference type="InterPro" id="IPR013783">
    <property type="entry name" value="Ig-like_fold"/>
</dbReference>
<dbReference type="Pfam" id="PF18720">
    <property type="entry name" value="EGF_Tenascin"/>
    <property type="match status" value="1"/>
</dbReference>
<evidence type="ECO:0000256" key="1">
    <source>
        <dbReference type="ARBA" id="ARBA00022536"/>
    </source>
</evidence>
<evidence type="ECO:0000256" key="2">
    <source>
        <dbReference type="ARBA" id="ARBA00022737"/>
    </source>
</evidence>
<evidence type="ECO:0000259" key="6">
    <source>
        <dbReference type="PROSITE" id="PS50853"/>
    </source>
</evidence>
<dbReference type="Pfam" id="PF23106">
    <property type="entry name" value="EGF_Teneurin"/>
    <property type="match status" value="1"/>
</dbReference>
<sequence length="472" mass="50920">MDIKKLPGWILLTIFLVSSEAELSVVFNHVYTINVPASALCTVDLGAPDSSQMFPKDAASDGHITEQAVNEGNQIVFTHRIHIPRKACGCAEDLPALKDLLSRLEMLEGQVSALKQKYCSQTKCPNNCFGRGVCVEGNCICDPSWSGLDCSEVICPSNCFAHGRCVNGTCFCDEGYSGVDCRVRTCVNNCHGNGFCVQGKCVCTAGYSGEDCSLACPNDCMKRGYCLEGTCICQEGYVGDDCSRLACPDNCNNRGRCIKGRCSCENGYEGESCASRSCLNNCNNNGQCVDDCILSIFLSVFPVSSPKDLTVGEVTHESVDLSWANDMLVTEYLVSSTSSGGLRQEFRVPGDQTAATVKELEPGIEYLIHVYAVLSNRKSVPVNLDPPTSLEKTASTETSVSLTWHKPQAKVSGYKLVYVSEDGRLEEFDLAATATQYTVPNLTAGTTYTFTLTAERGHKKSTPATVTESAGE</sequence>
<dbReference type="Ensembl" id="ENSNMLT00000048114.1">
    <property type="protein sequence ID" value="ENSNMLP00000043340.1"/>
    <property type="gene ID" value="ENSNMLG00000026302.1"/>
</dbReference>
<dbReference type="InterPro" id="IPR041161">
    <property type="entry name" value="EGF_Tenascin"/>
</dbReference>
<protein>
    <recommendedName>
        <fullName evidence="6">Fibronectin type-III domain-containing protein</fullName>
    </recommendedName>
</protein>
<dbReference type="PROSITE" id="PS50853">
    <property type="entry name" value="FN3"/>
    <property type="match status" value="1"/>
</dbReference>
<keyword evidence="1" id="KW-0245">EGF-like domain</keyword>
<feature type="domain" description="Fibronectin type-III" evidence="6">
    <location>
        <begin position="386"/>
        <end position="472"/>
    </location>
</feature>
<keyword evidence="3" id="KW-1015">Disulfide bond</keyword>
<keyword evidence="4" id="KW-0325">Glycoprotein</keyword>
<dbReference type="SUPFAM" id="SSF49265">
    <property type="entry name" value="Fibronectin type III"/>
    <property type="match status" value="1"/>
</dbReference>
<dbReference type="InterPro" id="IPR036116">
    <property type="entry name" value="FN3_sf"/>
</dbReference>
<dbReference type="Pfam" id="PF25024">
    <property type="entry name" value="EGF_TEN"/>
    <property type="match status" value="1"/>
</dbReference>
<feature type="chain" id="PRO_5034154133" description="Fibronectin type-III domain-containing protein" evidence="5">
    <location>
        <begin position="22"/>
        <end position="472"/>
    </location>
</feature>
<dbReference type="Pfam" id="PF00041">
    <property type="entry name" value="fn3"/>
    <property type="match status" value="2"/>
</dbReference>